<dbReference type="InterPro" id="IPR020449">
    <property type="entry name" value="Tscrpt_reg_AraC-type_HTH"/>
</dbReference>
<dbReference type="Pfam" id="PF12833">
    <property type="entry name" value="HTH_18"/>
    <property type="match status" value="1"/>
</dbReference>
<keyword evidence="2 5" id="KW-0238">DNA-binding</keyword>
<evidence type="ECO:0000313" key="6">
    <source>
        <dbReference type="Proteomes" id="UP000535078"/>
    </source>
</evidence>
<name>A0A7X6B7I9_9SPHN</name>
<reference evidence="5 6" key="1">
    <citation type="submission" date="2020-03" db="EMBL/GenBank/DDBJ databases">
        <title>Genomic Encyclopedia of Type Strains, Phase IV (KMG-IV): sequencing the most valuable type-strain genomes for metagenomic binning, comparative biology and taxonomic classification.</title>
        <authorList>
            <person name="Goeker M."/>
        </authorList>
    </citation>
    <scope>NUCLEOTIDE SEQUENCE [LARGE SCALE GENOMIC DNA]</scope>
    <source>
        <strain evidence="5 6">DSM 25229</strain>
    </source>
</reference>
<organism evidence="5 6">
    <name type="scientific">Sphingopyxis italica</name>
    <dbReference type="NCBI Taxonomy" id="1129133"/>
    <lineage>
        <taxon>Bacteria</taxon>
        <taxon>Pseudomonadati</taxon>
        <taxon>Pseudomonadota</taxon>
        <taxon>Alphaproteobacteria</taxon>
        <taxon>Sphingomonadales</taxon>
        <taxon>Sphingomonadaceae</taxon>
        <taxon>Sphingopyxis</taxon>
    </lineage>
</organism>
<dbReference type="EMBL" id="JAATIT010000001">
    <property type="protein sequence ID" value="NJB88700.1"/>
    <property type="molecule type" value="Genomic_DNA"/>
</dbReference>
<evidence type="ECO:0000256" key="3">
    <source>
        <dbReference type="ARBA" id="ARBA00023163"/>
    </source>
</evidence>
<dbReference type="GO" id="GO:0003700">
    <property type="term" value="F:DNA-binding transcription factor activity"/>
    <property type="evidence" value="ECO:0007669"/>
    <property type="project" value="InterPro"/>
</dbReference>
<evidence type="ECO:0000256" key="1">
    <source>
        <dbReference type="ARBA" id="ARBA00023015"/>
    </source>
</evidence>
<comment type="caution">
    <text evidence="5">The sequence shown here is derived from an EMBL/GenBank/DDBJ whole genome shotgun (WGS) entry which is preliminary data.</text>
</comment>
<dbReference type="InterPro" id="IPR018060">
    <property type="entry name" value="HTH_AraC"/>
</dbReference>
<dbReference type="AlphaFoldDB" id="A0A7X6B7I9"/>
<keyword evidence="6" id="KW-1185">Reference proteome</keyword>
<dbReference type="PANTHER" id="PTHR47894:SF4">
    <property type="entry name" value="HTH-TYPE TRANSCRIPTIONAL REGULATOR GADX"/>
    <property type="match status" value="1"/>
</dbReference>
<dbReference type="InterPro" id="IPR009057">
    <property type="entry name" value="Homeodomain-like_sf"/>
</dbReference>
<dbReference type="SUPFAM" id="SSF46689">
    <property type="entry name" value="Homeodomain-like"/>
    <property type="match status" value="1"/>
</dbReference>
<dbReference type="Proteomes" id="UP000535078">
    <property type="component" value="Unassembled WGS sequence"/>
</dbReference>
<sequence length="49" mass="5535">MLRDPRLGIGDIALRCGYDDLSAFGKAFRRRFGMTPRDWRMMIDTAGGA</sequence>
<keyword evidence="3" id="KW-0804">Transcription</keyword>
<keyword evidence="1" id="KW-0805">Transcription regulation</keyword>
<dbReference type="Gene3D" id="1.10.10.60">
    <property type="entry name" value="Homeodomain-like"/>
    <property type="match status" value="1"/>
</dbReference>
<protein>
    <submittedName>
        <fullName evidence="5">AraC-like DNA-binding protein</fullName>
    </submittedName>
</protein>
<dbReference type="PROSITE" id="PS01124">
    <property type="entry name" value="HTH_ARAC_FAMILY_2"/>
    <property type="match status" value="1"/>
</dbReference>
<accession>A0A7X6B7I9</accession>
<feature type="domain" description="HTH araC/xylS-type" evidence="4">
    <location>
        <begin position="1"/>
        <end position="42"/>
    </location>
</feature>
<dbReference type="PANTHER" id="PTHR47894">
    <property type="entry name" value="HTH-TYPE TRANSCRIPTIONAL REGULATOR GADX"/>
    <property type="match status" value="1"/>
</dbReference>
<evidence type="ECO:0000259" key="4">
    <source>
        <dbReference type="PROSITE" id="PS01124"/>
    </source>
</evidence>
<evidence type="ECO:0000256" key="2">
    <source>
        <dbReference type="ARBA" id="ARBA00023125"/>
    </source>
</evidence>
<evidence type="ECO:0000313" key="5">
    <source>
        <dbReference type="EMBL" id="NJB88700.1"/>
    </source>
</evidence>
<dbReference type="GO" id="GO:0005829">
    <property type="term" value="C:cytosol"/>
    <property type="evidence" value="ECO:0007669"/>
    <property type="project" value="TreeGrafter"/>
</dbReference>
<gene>
    <name evidence="5" type="ORF">GGR90_000852</name>
</gene>
<dbReference type="GO" id="GO:0000976">
    <property type="term" value="F:transcription cis-regulatory region binding"/>
    <property type="evidence" value="ECO:0007669"/>
    <property type="project" value="TreeGrafter"/>
</dbReference>
<dbReference type="PRINTS" id="PR00032">
    <property type="entry name" value="HTHARAC"/>
</dbReference>
<proteinExistence type="predicted"/>